<proteinExistence type="predicted"/>
<gene>
    <name evidence="1" type="ORF">LCGC14_2993150</name>
</gene>
<protein>
    <submittedName>
        <fullName evidence="1">Uncharacterized protein</fullName>
    </submittedName>
</protein>
<sequence length="97" mass="10446">MVIDGTPTAISNYLSEREKKGCAECDGTGFTNVGGISYPCPACSGKKGCKNLIFIHFGKPVYCGDFILDKIQLCEACSGEVKPIILDDNELSIMKYA</sequence>
<organism evidence="1">
    <name type="scientific">marine sediment metagenome</name>
    <dbReference type="NCBI Taxonomy" id="412755"/>
    <lineage>
        <taxon>unclassified sequences</taxon>
        <taxon>metagenomes</taxon>
        <taxon>ecological metagenomes</taxon>
    </lineage>
</organism>
<accession>A0A0F8X3P5</accession>
<dbReference type="EMBL" id="LAZR01061454">
    <property type="protein sequence ID" value="KKK63548.1"/>
    <property type="molecule type" value="Genomic_DNA"/>
</dbReference>
<comment type="caution">
    <text evidence="1">The sequence shown here is derived from an EMBL/GenBank/DDBJ whole genome shotgun (WGS) entry which is preliminary data.</text>
</comment>
<evidence type="ECO:0000313" key="1">
    <source>
        <dbReference type="EMBL" id="KKK63548.1"/>
    </source>
</evidence>
<feature type="non-terminal residue" evidence="1">
    <location>
        <position position="97"/>
    </location>
</feature>
<reference evidence="1" key="1">
    <citation type="journal article" date="2015" name="Nature">
        <title>Complex archaea that bridge the gap between prokaryotes and eukaryotes.</title>
        <authorList>
            <person name="Spang A."/>
            <person name="Saw J.H."/>
            <person name="Jorgensen S.L."/>
            <person name="Zaremba-Niedzwiedzka K."/>
            <person name="Martijn J."/>
            <person name="Lind A.E."/>
            <person name="van Eijk R."/>
            <person name="Schleper C."/>
            <person name="Guy L."/>
            <person name="Ettema T.J."/>
        </authorList>
    </citation>
    <scope>NUCLEOTIDE SEQUENCE</scope>
</reference>
<name>A0A0F8X3P5_9ZZZZ</name>
<dbReference type="AlphaFoldDB" id="A0A0F8X3P5"/>